<evidence type="ECO:0000313" key="7">
    <source>
        <dbReference type="EMBL" id="SIS66537.1"/>
    </source>
</evidence>
<evidence type="ECO:0000256" key="6">
    <source>
        <dbReference type="SAM" id="Phobius"/>
    </source>
</evidence>
<sequence>MLAPLLIMLREGLEAALVVAIIATYLKRTGRGAWIKTIWVGVLFAVALSLFVGAGLQAMQAGFPQRAQEAFEAVVAFIAVGVLVWMVFWMRAAARSIRDTLESGVEAAFARSGPGQGTVWALIAMSFFAVAREGLESVFFLLAIFQQAPGPEAPLAALAGIVLSIALGWGIYAGGLRLNLRLFFRVSGLFILFVAAGLFSGGLRSLHEAGLWNLALTPAWDLSQVLPMSSVLGSILAALFGYHETPSLGEVLAWAVFLALTLPFFLRPAPVAQPQEA</sequence>
<evidence type="ECO:0000256" key="2">
    <source>
        <dbReference type="ARBA" id="ARBA00008333"/>
    </source>
</evidence>
<feature type="transmembrane region" description="Helical" evidence="6">
    <location>
        <begin position="70"/>
        <end position="89"/>
    </location>
</feature>
<keyword evidence="5 6" id="KW-0472">Membrane</keyword>
<feature type="transmembrane region" description="Helical" evidence="6">
    <location>
        <begin position="6"/>
        <end position="26"/>
    </location>
</feature>
<accession>A0A1N7KYC0</accession>
<feature type="transmembrane region" description="Helical" evidence="6">
    <location>
        <begin position="38"/>
        <end position="58"/>
    </location>
</feature>
<keyword evidence="8" id="KW-1185">Reference proteome</keyword>
<dbReference type="InterPro" id="IPR004923">
    <property type="entry name" value="FTR1/Fip1/EfeU"/>
</dbReference>
<proteinExistence type="inferred from homology"/>
<reference evidence="8" key="1">
    <citation type="submission" date="2017-01" db="EMBL/GenBank/DDBJ databases">
        <authorList>
            <person name="Varghese N."/>
            <person name="Submissions S."/>
        </authorList>
    </citation>
    <scope>NUCLEOTIDE SEQUENCE [LARGE SCALE GENOMIC DNA]</scope>
    <source>
        <strain evidence="8">DSM 19945</strain>
    </source>
</reference>
<dbReference type="GO" id="GO:0033573">
    <property type="term" value="C:high-affinity iron permease complex"/>
    <property type="evidence" value="ECO:0007669"/>
    <property type="project" value="InterPro"/>
</dbReference>
<evidence type="ECO:0000256" key="5">
    <source>
        <dbReference type="ARBA" id="ARBA00023136"/>
    </source>
</evidence>
<feature type="transmembrane region" description="Helical" evidence="6">
    <location>
        <begin position="248"/>
        <end position="266"/>
    </location>
</feature>
<organism evidence="7 8">
    <name type="scientific">Rhodobacter aestuarii</name>
    <dbReference type="NCBI Taxonomy" id="453582"/>
    <lineage>
        <taxon>Bacteria</taxon>
        <taxon>Pseudomonadati</taxon>
        <taxon>Pseudomonadota</taxon>
        <taxon>Alphaproteobacteria</taxon>
        <taxon>Rhodobacterales</taxon>
        <taxon>Rhodobacter group</taxon>
        <taxon>Rhodobacter</taxon>
    </lineage>
</organism>
<protein>
    <submittedName>
        <fullName evidence="7">High-affinity iron transporter</fullName>
    </submittedName>
</protein>
<dbReference type="GO" id="GO:0015093">
    <property type="term" value="F:ferrous iron transmembrane transporter activity"/>
    <property type="evidence" value="ECO:0007669"/>
    <property type="project" value="TreeGrafter"/>
</dbReference>
<name>A0A1N7KYC0_9RHOB</name>
<feature type="transmembrane region" description="Helical" evidence="6">
    <location>
        <begin position="155"/>
        <end position="175"/>
    </location>
</feature>
<dbReference type="AlphaFoldDB" id="A0A1N7KYC0"/>
<dbReference type="Proteomes" id="UP000186221">
    <property type="component" value="Unassembled WGS sequence"/>
</dbReference>
<comment type="subcellular location">
    <subcellularLocation>
        <location evidence="1">Membrane</location>
        <topology evidence="1">Multi-pass membrane protein</topology>
    </subcellularLocation>
</comment>
<dbReference type="PANTHER" id="PTHR31632">
    <property type="entry name" value="IRON TRANSPORTER FTH1"/>
    <property type="match status" value="1"/>
</dbReference>
<comment type="similarity">
    <text evidence="2">Belongs to the oxidase-dependent Fe transporter (OFeT) (TC 9.A.10.1) family.</text>
</comment>
<feature type="transmembrane region" description="Helical" evidence="6">
    <location>
        <begin position="182"/>
        <end position="202"/>
    </location>
</feature>
<keyword evidence="3 6" id="KW-0812">Transmembrane</keyword>
<dbReference type="OrthoDB" id="7260758at2"/>
<evidence type="ECO:0000256" key="3">
    <source>
        <dbReference type="ARBA" id="ARBA00022692"/>
    </source>
</evidence>
<evidence type="ECO:0000256" key="4">
    <source>
        <dbReference type="ARBA" id="ARBA00022989"/>
    </source>
</evidence>
<evidence type="ECO:0000313" key="8">
    <source>
        <dbReference type="Proteomes" id="UP000186221"/>
    </source>
</evidence>
<keyword evidence="4 6" id="KW-1133">Transmembrane helix</keyword>
<feature type="transmembrane region" description="Helical" evidence="6">
    <location>
        <begin position="222"/>
        <end position="241"/>
    </location>
</feature>
<feature type="transmembrane region" description="Helical" evidence="6">
    <location>
        <begin position="119"/>
        <end position="143"/>
    </location>
</feature>
<evidence type="ECO:0000256" key="1">
    <source>
        <dbReference type="ARBA" id="ARBA00004141"/>
    </source>
</evidence>
<dbReference type="NCBIfam" id="NF041756">
    <property type="entry name" value="EfeU"/>
    <property type="match status" value="1"/>
</dbReference>
<dbReference type="Pfam" id="PF03239">
    <property type="entry name" value="FTR1"/>
    <property type="match status" value="1"/>
</dbReference>
<dbReference type="RefSeq" id="WP_076484128.1">
    <property type="nucleotide sequence ID" value="NZ_FTOG01000003.1"/>
</dbReference>
<dbReference type="PANTHER" id="PTHR31632:SF2">
    <property type="entry name" value="PLASMA MEMBRANE IRON PERMEASE"/>
    <property type="match status" value="1"/>
</dbReference>
<dbReference type="EMBL" id="FTOG01000003">
    <property type="protein sequence ID" value="SIS66537.1"/>
    <property type="molecule type" value="Genomic_DNA"/>
</dbReference>
<gene>
    <name evidence="7" type="ORF">SAMN05421580_103114</name>
</gene>
<dbReference type="STRING" id="453582.SAMN05421580_103114"/>